<dbReference type="SUPFAM" id="SSF48452">
    <property type="entry name" value="TPR-like"/>
    <property type="match status" value="1"/>
</dbReference>
<comment type="caution">
    <text evidence="8">The sequence shown here is derived from an EMBL/GenBank/DDBJ whole genome shotgun (WGS) entry which is preliminary data.</text>
</comment>
<dbReference type="GO" id="GO:0016301">
    <property type="term" value="F:kinase activity"/>
    <property type="evidence" value="ECO:0007669"/>
    <property type="project" value="UniProtKB-KW"/>
</dbReference>
<dbReference type="Gene3D" id="1.10.510.10">
    <property type="entry name" value="Transferase(Phosphotransferase) domain 1"/>
    <property type="match status" value="1"/>
</dbReference>
<dbReference type="InterPro" id="IPR011009">
    <property type="entry name" value="Kinase-like_dom_sf"/>
</dbReference>
<dbReference type="SUPFAM" id="SSF56112">
    <property type="entry name" value="Protein kinase-like (PK-like)"/>
    <property type="match status" value="1"/>
</dbReference>
<feature type="region of interest" description="Disordered" evidence="6">
    <location>
        <begin position="1"/>
        <end position="89"/>
    </location>
</feature>
<accession>A0ABT5C4V4</accession>
<dbReference type="PROSITE" id="PS00107">
    <property type="entry name" value="PROTEIN_KINASE_ATP"/>
    <property type="match status" value="1"/>
</dbReference>
<dbReference type="PANTHER" id="PTHR43289:SF6">
    <property type="entry name" value="SERINE_THREONINE-PROTEIN KINASE NEKL-3"/>
    <property type="match status" value="1"/>
</dbReference>
<feature type="compositionally biased region" description="Low complexity" evidence="6">
    <location>
        <begin position="22"/>
        <end position="62"/>
    </location>
</feature>
<name>A0ABT5C4V4_9BACT</name>
<dbReference type="PROSITE" id="PS00108">
    <property type="entry name" value="PROTEIN_KINASE_ST"/>
    <property type="match status" value="1"/>
</dbReference>
<dbReference type="InterPro" id="IPR011990">
    <property type="entry name" value="TPR-like_helical_dom_sf"/>
</dbReference>
<keyword evidence="1" id="KW-0808">Transferase</keyword>
<feature type="binding site" evidence="5">
    <location>
        <position position="123"/>
    </location>
    <ligand>
        <name>ATP</name>
        <dbReference type="ChEBI" id="CHEBI:30616"/>
    </ligand>
</feature>
<evidence type="ECO:0000313" key="9">
    <source>
        <dbReference type="Proteomes" id="UP001217485"/>
    </source>
</evidence>
<feature type="domain" description="Protein kinase" evidence="7">
    <location>
        <begin position="94"/>
        <end position="353"/>
    </location>
</feature>
<dbReference type="InterPro" id="IPR008271">
    <property type="entry name" value="Ser/Thr_kinase_AS"/>
</dbReference>
<organism evidence="8 9">
    <name type="scientific">Sorangium atrum</name>
    <dbReference type="NCBI Taxonomy" id="2995308"/>
    <lineage>
        <taxon>Bacteria</taxon>
        <taxon>Pseudomonadati</taxon>
        <taxon>Myxococcota</taxon>
        <taxon>Polyangia</taxon>
        <taxon>Polyangiales</taxon>
        <taxon>Polyangiaceae</taxon>
        <taxon>Sorangium</taxon>
    </lineage>
</organism>
<dbReference type="EMBL" id="JAQNDK010000003">
    <property type="protein sequence ID" value="MDC0681402.1"/>
    <property type="molecule type" value="Genomic_DNA"/>
</dbReference>
<keyword evidence="3 8" id="KW-0418">Kinase</keyword>
<evidence type="ECO:0000256" key="5">
    <source>
        <dbReference type="PROSITE-ProRule" id="PRU10141"/>
    </source>
</evidence>
<keyword evidence="9" id="KW-1185">Reference proteome</keyword>
<dbReference type="Gene3D" id="1.25.40.10">
    <property type="entry name" value="Tetratricopeptide repeat domain"/>
    <property type="match status" value="2"/>
</dbReference>
<dbReference type="InterPro" id="IPR000719">
    <property type="entry name" value="Prot_kinase_dom"/>
</dbReference>
<dbReference type="Proteomes" id="UP001217485">
    <property type="component" value="Unassembled WGS sequence"/>
</dbReference>
<evidence type="ECO:0000313" key="8">
    <source>
        <dbReference type="EMBL" id="MDC0681402.1"/>
    </source>
</evidence>
<dbReference type="SMART" id="SM00220">
    <property type="entry name" value="S_TKc"/>
    <property type="match status" value="1"/>
</dbReference>
<dbReference type="RefSeq" id="WP_272098478.1">
    <property type="nucleotide sequence ID" value="NZ_JAQNDK010000003.1"/>
</dbReference>
<protein>
    <submittedName>
        <fullName evidence="8">Serine/threonine-protein kinase</fullName>
    </submittedName>
</protein>
<dbReference type="Gene3D" id="3.30.200.20">
    <property type="entry name" value="Phosphorylase Kinase, domain 1"/>
    <property type="match status" value="1"/>
</dbReference>
<keyword evidence="2 5" id="KW-0547">Nucleotide-binding</keyword>
<evidence type="ECO:0000256" key="1">
    <source>
        <dbReference type="ARBA" id="ARBA00022679"/>
    </source>
</evidence>
<dbReference type="InterPro" id="IPR017441">
    <property type="entry name" value="Protein_kinase_ATP_BS"/>
</dbReference>
<evidence type="ECO:0000259" key="7">
    <source>
        <dbReference type="PROSITE" id="PS50011"/>
    </source>
</evidence>
<evidence type="ECO:0000256" key="4">
    <source>
        <dbReference type="ARBA" id="ARBA00022840"/>
    </source>
</evidence>
<sequence length="1123" mass="120555">MDGDEPRVDAPPWPRRGRDDATVTGPATAAAPGAAPAAPGAASEASPAASEATPAAPDATSDLGLGEESRRSAAARESTPAAPSPIPPSLHARFEDFHLLGRGGMGVVYRARDLRLRRRVAIKLLSAGAQIDGSFLREARSQARLRHENVCEVHEAGVADHVPFLVMRCIDGPSLQDARGDLTLEEKVRVARAIAAALHEAHRLGLVHRDVKPSNVMLERGTDGAYRPYLMDFGIAREAGESGPTLTGALLGTPAYMAPEQAAGRVHALDRRTDVYGLGATLYALLAGRPPFTGGAVMDVLRQVLEADATPLRTLDRDIPQDLEAVVMRCLEKQPGARYESARALGEDLQRFLDGDPVLARRASLGRRLARAARRHRAAVAGVAALVVAALTVAGLSVRSRRAAAEQAELARELGETVKEMELFLVGAHAMPLHDVERERDVVRARLRAVEARMAQAGESGRGPGEYALGRGLLALQEPAAAIEHLRAAEQAGYRSPGLDYAAGAALSELYRRGLEQARRIRNPAQRAARIAALEAELKAPAVLHLRAALGGAVDAPAYAEGLLALAEGRHEDALEKARAAFAGAPWLYAAKKLEGDVLFAMGSRYRHDAAFDFERMKGHFDGAAEAYRIAADHGRSDPSVHAGACELWTQTMNAAGKHGASMRPSFERAREACGRALAASPRSAEAYVKLAWVHSCFAWWVASGMQEGEDAEAALAEATARAEEALARSPDDAMARYVAASVFRARAYHADLIGRDQGEALERAVQGYEAALQREPDFAWALNELCVVHAERGRYESLRGLDPKGSFERAEDRCDQVLALDPGFGSARTSRLTTGFYEVEHLVRAGRSPEEAVQRVHAVIEATRRSDPSWTGAPYWRLWLDHALAMHALDAGADPGPALARVQESARAMAPGAAAYPESLRAMLAMLEARVRLARVEDPAAALQVARETLDRRLVEAPWDVSDRAQRAEAELLAFRWSAQRGRPDAALLDAALVPLRPVLLGEPRADPRIYALLAEIHEARAALRAGRGQDAAAEIDEGLRHAGAALDLNPRFDRALVAQGGLFRLRAAAAPGVAARREATLREVEALEAAIQANPLRARTVGARLVEARRHAGEGPDTVAR</sequence>
<dbReference type="CDD" id="cd14014">
    <property type="entry name" value="STKc_PknB_like"/>
    <property type="match status" value="1"/>
</dbReference>
<keyword evidence="4 5" id="KW-0067">ATP-binding</keyword>
<reference evidence="8 9" key="1">
    <citation type="submission" date="2023-01" db="EMBL/GenBank/DDBJ databases">
        <title>Minimal conservation of predation-associated metabolite biosynthetic gene clusters underscores biosynthetic potential of Myxococcota including descriptions for ten novel species: Archangium lansinium sp. nov., Myxococcus landrumus sp. nov., Nannocystis bai.</title>
        <authorList>
            <person name="Ahearne A."/>
            <person name="Stevens C."/>
            <person name="Dowd S."/>
        </authorList>
    </citation>
    <scope>NUCLEOTIDE SEQUENCE [LARGE SCALE GENOMIC DNA]</scope>
    <source>
        <strain evidence="8 9">WIWO2</strain>
    </source>
</reference>
<dbReference type="PANTHER" id="PTHR43289">
    <property type="entry name" value="MITOGEN-ACTIVATED PROTEIN KINASE KINASE KINASE 20-RELATED"/>
    <property type="match status" value="1"/>
</dbReference>
<proteinExistence type="predicted"/>
<evidence type="ECO:0000256" key="3">
    <source>
        <dbReference type="ARBA" id="ARBA00022777"/>
    </source>
</evidence>
<gene>
    <name evidence="8" type="ORF">POL72_26920</name>
</gene>
<dbReference type="Pfam" id="PF00069">
    <property type="entry name" value="Pkinase"/>
    <property type="match status" value="1"/>
</dbReference>
<evidence type="ECO:0000256" key="2">
    <source>
        <dbReference type="ARBA" id="ARBA00022741"/>
    </source>
</evidence>
<evidence type="ECO:0000256" key="6">
    <source>
        <dbReference type="SAM" id="MobiDB-lite"/>
    </source>
</evidence>
<dbReference type="PROSITE" id="PS50011">
    <property type="entry name" value="PROTEIN_KINASE_DOM"/>
    <property type="match status" value="1"/>
</dbReference>